<dbReference type="InterPro" id="IPR030192">
    <property type="entry name" value="YbdG"/>
</dbReference>
<name>A0A9D9IV25_9BACT</name>
<dbReference type="Pfam" id="PF00924">
    <property type="entry name" value="MS_channel_2nd"/>
    <property type="match status" value="1"/>
</dbReference>
<comment type="caution">
    <text evidence="7">The sequence shown here is derived from an EMBL/GenBank/DDBJ whole genome shotgun (WGS) entry which is preliminary data.</text>
</comment>
<evidence type="ECO:0000313" key="8">
    <source>
        <dbReference type="Proteomes" id="UP000823771"/>
    </source>
</evidence>
<dbReference type="GO" id="GO:0071470">
    <property type="term" value="P:cellular response to osmotic stress"/>
    <property type="evidence" value="ECO:0007669"/>
    <property type="project" value="InterPro"/>
</dbReference>
<feature type="transmembrane region" description="Helical" evidence="5">
    <location>
        <begin position="6"/>
        <end position="31"/>
    </location>
</feature>
<feature type="transmembrane region" description="Helical" evidence="5">
    <location>
        <begin position="85"/>
        <end position="107"/>
    </location>
</feature>
<dbReference type="InterPro" id="IPR006685">
    <property type="entry name" value="MscS_channel_2nd"/>
</dbReference>
<evidence type="ECO:0000256" key="1">
    <source>
        <dbReference type="ARBA" id="ARBA00004370"/>
    </source>
</evidence>
<evidence type="ECO:0000259" key="6">
    <source>
        <dbReference type="Pfam" id="PF00924"/>
    </source>
</evidence>
<organism evidence="7 8">
    <name type="scientific">Candidatus Cryptobacteroides excrementipullorum</name>
    <dbReference type="NCBI Taxonomy" id="2840761"/>
    <lineage>
        <taxon>Bacteria</taxon>
        <taxon>Pseudomonadati</taxon>
        <taxon>Bacteroidota</taxon>
        <taxon>Bacteroidia</taxon>
        <taxon>Bacteroidales</taxon>
        <taxon>Candidatus Cryptobacteroides</taxon>
    </lineage>
</organism>
<feature type="transmembrane region" description="Helical" evidence="5">
    <location>
        <begin position="127"/>
        <end position="145"/>
    </location>
</feature>
<dbReference type="SUPFAM" id="SSF50182">
    <property type="entry name" value="Sm-like ribonucleoproteins"/>
    <property type="match status" value="1"/>
</dbReference>
<keyword evidence="3 5" id="KW-1133">Transmembrane helix</keyword>
<proteinExistence type="predicted"/>
<accession>A0A9D9IV25</accession>
<reference evidence="7" key="2">
    <citation type="journal article" date="2021" name="PeerJ">
        <title>Extensive microbial diversity within the chicken gut microbiome revealed by metagenomics and culture.</title>
        <authorList>
            <person name="Gilroy R."/>
            <person name="Ravi A."/>
            <person name="Getino M."/>
            <person name="Pursley I."/>
            <person name="Horton D.L."/>
            <person name="Alikhan N.F."/>
            <person name="Baker D."/>
            <person name="Gharbi K."/>
            <person name="Hall N."/>
            <person name="Watson M."/>
            <person name="Adriaenssens E.M."/>
            <person name="Foster-Nyarko E."/>
            <person name="Jarju S."/>
            <person name="Secka A."/>
            <person name="Antonio M."/>
            <person name="Oren A."/>
            <person name="Chaudhuri R.R."/>
            <person name="La Ragione R."/>
            <person name="Hildebrand F."/>
            <person name="Pallen M.J."/>
        </authorList>
    </citation>
    <scope>NUCLEOTIDE SEQUENCE</scope>
    <source>
        <strain evidence="7">2478</strain>
    </source>
</reference>
<feature type="domain" description="Mechanosensitive ion channel MscS" evidence="6">
    <location>
        <begin position="169"/>
        <end position="237"/>
    </location>
</feature>
<feature type="transmembrane region" description="Helical" evidence="5">
    <location>
        <begin position="151"/>
        <end position="178"/>
    </location>
</feature>
<dbReference type="Proteomes" id="UP000823771">
    <property type="component" value="Unassembled WGS sequence"/>
</dbReference>
<dbReference type="InterPro" id="IPR010920">
    <property type="entry name" value="LSM_dom_sf"/>
</dbReference>
<dbReference type="AlphaFoldDB" id="A0A9D9IV25"/>
<reference evidence="7" key="1">
    <citation type="submission" date="2020-10" db="EMBL/GenBank/DDBJ databases">
        <authorList>
            <person name="Gilroy R."/>
        </authorList>
    </citation>
    <scope>NUCLEOTIDE SEQUENCE</scope>
    <source>
        <strain evidence="7">2478</strain>
    </source>
</reference>
<keyword evidence="2 5" id="KW-0812">Transmembrane</keyword>
<dbReference type="InterPro" id="IPR023408">
    <property type="entry name" value="MscS_beta-dom_sf"/>
</dbReference>
<gene>
    <name evidence="7" type="ORF">IAB80_10365</name>
</gene>
<dbReference type="Gene3D" id="2.30.30.60">
    <property type="match status" value="1"/>
</dbReference>
<dbReference type="EMBL" id="JADILZ010000101">
    <property type="protein sequence ID" value="MBO8479273.1"/>
    <property type="molecule type" value="Genomic_DNA"/>
</dbReference>
<evidence type="ECO:0000256" key="2">
    <source>
        <dbReference type="ARBA" id="ARBA00022692"/>
    </source>
</evidence>
<feature type="transmembrane region" description="Helical" evidence="5">
    <location>
        <begin position="52"/>
        <end position="73"/>
    </location>
</feature>
<evidence type="ECO:0000256" key="5">
    <source>
        <dbReference type="SAM" id="Phobius"/>
    </source>
</evidence>
<comment type="subcellular location">
    <subcellularLocation>
        <location evidence="1">Membrane</location>
    </subcellularLocation>
</comment>
<dbReference type="GO" id="GO:0005886">
    <property type="term" value="C:plasma membrane"/>
    <property type="evidence" value="ECO:0007669"/>
    <property type="project" value="TreeGrafter"/>
</dbReference>
<dbReference type="PANTHER" id="PTHR30414">
    <property type="entry name" value="MINICONDUCTANCE MECHANOSENSITIVE CHANNEL YBDG"/>
    <property type="match status" value="1"/>
</dbReference>
<evidence type="ECO:0000256" key="3">
    <source>
        <dbReference type="ARBA" id="ARBA00022989"/>
    </source>
</evidence>
<dbReference type="GO" id="GO:0008381">
    <property type="term" value="F:mechanosensitive monoatomic ion channel activity"/>
    <property type="evidence" value="ECO:0007669"/>
    <property type="project" value="InterPro"/>
</dbReference>
<evidence type="ECO:0000256" key="4">
    <source>
        <dbReference type="ARBA" id="ARBA00023136"/>
    </source>
</evidence>
<dbReference type="PANTHER" id="PTHR30414:SF0">
    <property type="entry name" value="MINICONDUCTANCE MECHANOSENSITIVE CHANNEL YBDG"/>
    <property type="match status" value="1"/>
</dbReference>
<protein>
    <submittedName>
        <fullName evidence="7">Mechanosensitive ion channel</fullName>
    </submittedName>
</protein>
<evidence type="ECO:0000313" key="7">
    <source>
        <dbReference type="EMBL" id="MBO8479273.1"/>
    </source>
</evidence>
<sequence>MNTHMRITISCAIVVIAYLTDFLCCRLLIPVIRKIAVRTSIKWDNYITNGKVLHNIFHLIPPVTFQFAFPLLFPEQTQWTVLMSKLFYIYTIIIFCRLVCEFITSLYAISNESDSLRNKPMKGVYQMLKVIVVCIGVILIIGSLINKDFTALLTGLGAMATVLMLVFRDTILGVVAGVQLSAHDMLRPGDWIVLDKYGVDGIVEDVTMNTVKVRNWDKTITTIPPYILVSDSFKNWRGMRESGGRRVARSIRIDMNSIRFCTREELSRFEGASWAEGLDLQKEGTVNLKLFRAATEHYLRGLSEVNGELMLLVRQLEPTSEGLPLQFYFFTLAQDWVPHEHVAADVMEHVIASLPGFGLRIFQKPSGMDIEKMLRS</sequence>
<keyword evidence="4 5" id="KW-0472">Membrane</keyword>